<evidence type="ECO:0000256" key="2">
    <source>
        <dbReference type="ARBA" id="ARBA00005028"/>
    </source>
</evidence>
<dbReference type="RefSeq" id="WP_206967449.1">
    <property type="nucleotide sequence ID" value="NZ_JAFLVX010000026.1"/>
</dbReference>
<name>A0ABS3HXB8_9ENTE</name>
<dbReference type="InterPro" id="IPR008183">
    <property type="entry name" value="Aldose_1/G6P_1-epimerase"/>
</dbReference>
<dbReference type="EC" id="5.1.3.3" evidence="4 8"/>
<dbReference type="Pfam" id="PF01263">
    <property type="entry name" value="Aldose_epim"/>
    <property type="match status" value="1"/>
</dbReference>
<dbReference type="PROSITE" id="PS00545">
    <property type="entry name" value="ALDOSE_1_EPIMERASE"/>
    <property type="match status" value="1"/>
</dbReference>
<dbReference type="InterPro" id="IPR011013">
    <property type="entry name" value="Gal_mutarotase_sf_dom"/>
</dbReference>
<keyword evidence="7 8" id="KW-0119">Carbohydrate metabolism</keyword>
<evidence type="ECO:0000256" key="8">
    <source>
        <dbReference type="PIRNR" id="PIRNR005096"/>
    </source>
</evidence>
<evidence type="ECO:0000256" key="7">
    <source>
        <dbReference type="ARBA" id="ARBA00023277"/>
    </source>
</evidence>
<organism evidence="9 10">
    <name type="scientific">Candidatus Vagococcus giribetii</name>
    <dbReference type="NCBI Taxonomy" id="2230876"/>
    <lineage>
        <taxon>Bacteria</taxon>
        <taxon>Bacillati</taxon>
        <taxon>Bacillota</taxon>
        <taxon>Bacilli</taxon>
        <taxon>Lactobacillales</taxon>
        <taxon>Enterococcaceae</taxon>
        <taxon>Vagococcus</taxon>
    </lineage>
</organism>
<comment type="catalytic activity">
    <reaction evidence="1 8">
        <text>alpha-D-glucose = beta-D-glucose</text>
        <dbReference type="Rhea" id="RHEA:10264"/>
        <dbReference type="ChEBI" id="CHEBI:15903"/>
        <dbReference type="ChEBI" id="CHEBI:17925"/>
        <dbReference type="EC" id="5.1.3.3"/>
    </reaction>
</comment>
<dbReference type="PANTHER" id="PTHR10091">
    <property type="entry name" value="ALDOSE-1-EPIMERASE"/>
    <property type="match status" value="1"/>
</dbReference>
<proteinExistence type="inferred from homology"/>
<keyword evidence="6 8" id="KW-0413">Isomerase</keyword>
<dbReference type="PANTHER" id="PTHR10091:SF0">
    <property type="entry name" value="GALACTOSE MUTAROTASE"/>
    <property type="match status" value="1"/>
</dbReference>
<dbReference type="SUPFAM" id="SSF74650">
    <property type="entry name" value="Galactose mutarotase-like"/>
    <property type="match status" value="1"/>
</dbReference>
<dbReference type="InterPro" id="IPR047215">
    <property type="entry name" value="Galactose_mutarotase-like"/>
</dbReference>
<dbReference type="CDD" id="cd09019">
    <property type="entry name" value="galactose_mutarotase_like"/>
    <property type="match status" value="1"/>
</dbReference>
<gene>
    <name evidence="9" type="ORF">DOK76_10255</name>
</gene>
<evidence type="ECO:0000256" key="4">
    <source>
        <dbReference type="ARBA" id="ARBA00013185"/>
    </source>
</evidence>
<dbReference type="InterPro" id="IPR018052">
    <property type="entry name" value="Ald1_epimerase_CS"/>
</dbReference>
<dbReference type="InterPro" id="IPR014718">
    <property type="entry name" value="GH-type_carb-bd"/>
</dbReference>
<sequence>MFKTYQLKTEALQMIVTNAGASVVSLKVKDNKDNWQDVVLGYEEVDTYVTTNDACFGSVVGRHANRIKSGLFELNQKTYQLEKNNGGNNLHSGSKGFHLREWQVESVSDKAITFLMISPDGDQGFPGNMEMRVTYELEGNQVTINYIGLSDQTTVFNPTNHSYFNLSGHQDGNVLDHLLQLPCRYFMPIGEDSVPTGERRSVSGTPMDYLTPKPIETQFDLSNEQLRLGNGLDHHFVLAHEEKAMVLSSPRTGITLEVTTNMPGVQIYTANFVKDVKGKEGIVYQERSGICLETQHCPNSINLPEEKSPILEPNQEISYQTKWQFTTN</sequence>
<dbReference type="Gene3D" id="2.70.98.10">
    <property type="match status" value="1"/>
</dbReference>
<reference evidence="9 10" key="1">
    <citation type="submission" date="2021-03" db="EMBL/GenBank/DDBJ databases">
        <title>Enterococcal diversity collection.</title>
        <authorList>
            <person name="Gilmore M.S."/>
            <person name="Schwartzman J."/>
            <person name="Van Tyne D."/>
            <person name="Martin M."/>
            <person name="Earl A.M."/>
            <person name="Manson A.L."/>
            <person name="Straub T."/>
            <person name="Salamzade R."/>
            <person name="Saavedra J."/>
            <person name="Lebreton F."/>
            <person name="Prichula J."/>
            <person name="Schaufler K."/>
            <person name="Gaca A."/>
            <person name="Sgardioli B."/>
            <person name="Wagenaar J."/>
            <person name="Strong T."/>
        </authorList>
    </citation>
    <scope>NUCLEOTIDE SEQUENCE [LARGE SCALE GENOMIC DNA]</scope>
    <source>
        <strain evidence="9 10">DIV0080</strain>
    </source>
</reference>
<evidence type="ECO:0000313" key="10">
    <source>
        <dbReference type="Proteomes" id="UP000664857"/>
    </source>
</evidence>
<dbReference type="InterPro" id="IPR015443">
    <property type="entry name" value="Aldose_1-epimerase"/>
</dbReference>
<evidence type="ECO:0000313" key="9">
    <source>
        <dbReference type="EMBL" id="MBO0477456.1"/>
    </source>
</evidence>
<comment type="caution">
    <text evidence="9">The sequence shown here is derived from an EMBL/GenBank/DDBJ whole genome shotgun (WGS) entry which is preliminary data.</text>
</comment>
<accession>A0ABS3HXB8</accession>
<evidence type="ECO:0000256" key="3">
    <source>
        <dbReference type="ARBA" id="ARBA00006206"/>
    </source>
</evidence>
<evidence type="ECO:0000256" key="5">
    <source>
        <dbReference type="ARBA" id="ARBA00014165"/>
    </source>
</evidence>
<dbReference type="PIRSF" id="PIRSF005096">
    <property type="entry name" value="GALM"/>
    <property type="match status" value="1"/>
</dbReference>
<dbReference type="Proteomes" id="UP000664857">
    <property type="component" value="Unassembled WGS sequence"/>
</dbReference>
<dbReference type="NCBIfam" id="NF008277">
    <property type="entry name" value="PRK11055.1"/>
    <property type="match status" value="1"/>
</dbReference>
<evidence type="ECO:0000256" key="6">
    <source>
        <dbReference type="ARBA" id="ARBA00023235"/>
    </source>
</evidence>
<dbReference type="EMBL" id="JAFLVX010000026">
    <property type="protein sequence ID" value="MBO0477456.1"/>
    <property type="molecule type" value="Genomic_DNA"/>
</dbReference>
<keyword evidence="10" id="KW-1185">Reference proteome</keyword>
<comment type="similarity">
    <text evidence="3 8">Belongs to the aldose epimerase family.</text>
</comment>
<protein>
    <recommendedName>
        <fullName evidence="5 8">Aldose 1-epimerase</fullName>
        <ecNumber evidence="4 8">5.1.3.3</ecNumber>
    </recommendedName>
</protein>
<evidence type="ECO:0000256" key="1">
    <source>
        <dbReference type="ARBA" id="ARBA00001614"/>
    </source>
</evidence>
<comment type="pathway">
    <text evidence="2 8">Carbohydrate metabolism; hexose metabolism.</text>
</comment>